<comment type="caution">
    <text evidence="2">The sequence shown here is derived from an EMBL/GenBank/DDBJ whole genome shotgun (WGS) entry which is preliminary data.</text>
</comment>
<accession>E0N6H9</accession>
<protein>
    <recommendedName>
        <fullName evidence="1">SSAP RNA binding domain-containing protein</fullName>
    </recommendedName>
</protein>
<sequence length="194" mass="22229">MSLAAEVWQTLSAINVNDKVEYKNRLAYLSWAWAWQKLMEHYPESTYTIHDEKTFTDHTMEVGVTVTVKKDGQEISRYMWLPVIDHKNNAIKNPDAFAINKNKMRCLVKCLAMFGLGVYIYAGEDIPEAEKSPPFNMAAYEKSAAEAETMEKLKELFAEAWSNTGGEQRARAQDIYNNRKADFEAAEKETQNAE</sequence>
<proteinExistence type="predicted"/>
<dbReference type="HOGENOM" id="CLU_086324_3_0_4"/>
<dbReference type="RefSeq" id="WP_002212410.1">
    <property type="nucleotide sequence ID" value="NZ_GL397187.1"/>
</dbReference>
<dbReference type="AlphaFoldDB" id="E0N6H9"/>
<organism evidence="2 3">
    <name type="scientific">Neisseria meningitidis serogroup B (strain ATCC 13091 / M2091)</name>
    <dbReference type="NCBI Taxonomy" id="862513"/>
    <lineage>
        <taxon>Bacteria</taxon>
        <taxon>Pseudomonadati</taxon>
        <taxon>Pseudomonadota</taxon>
        <taxon>Betaproteobacteria</taxon>
        <taxon>Neisseriales</taxon>
        <taxon>Neisseriaceae</taxon>
        <taxon>Neisseria</taxon>
    </lineage>
</organism>
<name>E0N6H9_NEIM3</name>
<evidence type="ECO:0000313" key="2">
    <source>
        <dbReference type="EMBL" id="EFM05487.1"/>
    </source>
</evidence>
<evidence type="ECO:0000259" key="1">
    <source>
        <dbReference type="Pfam" id="PF06378"/>
    </source>
</evidence>
<evidence type="ECO:0000313" key="3">
    <source>
        <dbReference type="Proteomes" id="UP000005526"/>
    </source>
</evidence>
<dbReference type="EMBL" id="AEEF01000001">
    <property type="protein sequence ID" value="EFM05487.1"/>
    <property type="molecule type" value="Genomic_DNA"/>
</dbReference>
<dbReference type="Pfam" id="PF06378">
    <property type="entry name" value="SSAP_Sak"/>
    <property type="match status" value="1"/>
</dbReference>
<dbReference type="Proteomes" id="UP000005526">
    <property type="component" value="Unassembled WGS sequence"/>
</dbReference>
<reference evidence="2 3" key="1">
    <citation type="submission" date="2010-07" db="EMBL/GenBank/DDBJ databases">
        <authorList>
            <person name="Muzny D."/>
            <person name="Qin X."/>
            <person name="Deng J."/>
            <person name="Jiang H."/>
            <person name="Liu Y."/>
            <person name="Qu J."/>
            <person name="Song X.-Z."/>
            <person name="Zhang L."/>
            <person name="Thornton R."/>
            <person name="Coyle M."/>
            <person name="Francisco L."/>
            <person name="Jackson L."/>
            <person name="Javaid M."/>
            <person name="Korchina V."/>
            <person name="Kovar C."/>
            <person name="Mata R."/>
            <person name="Mathew T."/>
            <person name="Ngo R."/>
            <person name="Nguyen L."/>
            <person name="Nguyen N."/>
            <person name="Okwuonu G."/>
            <person name="Ongeri F."/>
            <person name="Pham C."/>
            <person name="Simmons D."/>
            <person name="Wilczek-Boney K."/>
            <person name="Hale W."/>
            <person name="Jakkamsetti A."/>
            <person name="Pham P."/>
            <person name="Ruth R."/>
            <person name="San Lucas F."/>
            <person name="Warren J."/>
            <person name="Zhang J."/>
            <person name="Zhao Z."/>
            <person name="Zhou C."/>
            <person name="Zhu D."/>
            <person name="Lee S."/>
            <person name="Bess C."/>
            <person name="Blankenburg K."/>
            <person name="Forbes L."/>
            <person name="Fu Q."/>
            <person name="Gubbala S."/>
            <person name="Hirani K."/>
            <person name="Jayaseelan J.C."/>
            <person name="Lara F."/>
            <person name="Munidasa M."/>
            <person name="Palculict T."/>
            <person name="Patil S."/>
            <person name="Pu L.-L."/>
            <person name="Saada N."/>
            <person name="Tang L."/>
            <person name="Weissenberger G."/>
            <person name="Zhu Y."/>
            <person name="Hemphill L."/>
            <person name="Shang Y."/>
            <person name="Youmans B."/>
            <person name="Ayvaz T."/>
            <person name="Ross M."/>
            <person name="Santibanez J."/>
            <person name="Aqrawi P."/>
            <person name="Gross S."/>
            <person name="Joshi V."/>
            <person name="Fowler G."/>
            <person name="Nazareth L."/>
            <person name="Reid J."/>
            <person name="Worley K."/>
            <person name="Petrosino J."/>
            <person name="Highlander S."/>
            <person name="Gibbs R."/>
        </authorList>
    </citation>
    <scope>NUCLEOTIDE SEQUENCE [LARGE SCALE GENOMIC DNA]</scope>
    <source>
        <strain evidence="2 3">ATCC 13091</strain>
    </source>
</reference>
<gene>
    <name evidence="2" type="ORF">HMPREF0602_0109</name>
</gene>
<dbReference type="InterPro" id="IPR009425">
    <property type="entry name" value="DSRM_SSAP"/>
</dbReference>
<feature type="domain" description="SSAP RNA binding" evidence="1">
    <location>
        <begin position="7"/>
        <end position="132"/>
    </location>
</feature>